<protein>
    <recommendedName>
        <fullName evidence="3">Small basic protein</fullName>
    </recommendedName>
</protein>
<name>A0A6C2UNW5_9BACT</name>
<sequence>MSMHSSLKGAAKIRTKRNVLKRFERVESLKKDGRWKDGDRAFGLPKTKPEA</sequence>
<evidence type="ECO:0000313" key="2">
    <source>
        <dbReference type="Proteomes" id="UP000346198"/>
    </source>
</evidence>
<evidence type="ECO:0000313" key="1">
    <source>
        <dbReference type="EMBL" id="VGO20736.1"/>
    </source>
</evidence>
<dbReference type="InterPro" id="IPR026405">
    <property type="entry name" value="Chlam/Ver/Plancto_rRNA"/>
</dbReference>
<reference evidence="1 2" key="1">
    <citation type="submission" date="2019-04" db="EMBL/GenBank/DDBJ databases">
        <authorList>
            <person name="Van Vliet M D."/>
        </authorList>
    </citation>
    <scope>NUCLEOTIDE SEQUENCE [LARGE SCALE GENOMIC DNA]</scope>
    <source>
        <strain evidence="1 2">F21</strain>
    </source>
</reference>
<dbReference type="AlphaFoldDB" id="A0A6C2UNW5"/>
<accession>A0A6C2UNW5</accession>
<dbReference type="RefSeq" id="WP_136062255.1">
    <property type="nucleotide sequence ID" value="NZ_CAAHFH010000002.1"/>
</dbReference>
<dbReference type="Proteomes" id="UP000346198">
    <property type="component" value="Unassembled WGS sequence"/>
</dbReference>
<evidence type="ECO:0008006" key="3">
    <source>
        <dbReference type="Google" id="ProtNLM"/>
    </source>
</evidence>
<dbReference type="EMBL" id="CAAHFH010000002">
    <property type="protein sequence ID" value="VGO20736.1"/>
    <property type="molecule type" value="Genomic_DNA"/>
</dbReference>
<gene>
    <name evidence="1" type="ORF">SCARR_02803</name>
</gene>
<organism evidence="1 2">
    <name type="scientific">Pontiella sulfatireligans</name>
    <dbReference type="NCBI Taxonomy" id="2750658"/>
    <lineage>
        <taxon>Bacteria</taxon>
        <taxon>Pseudomonadati</taxon>
        <taxon>Kiritimatiellota</taxon>
        <taxon>Kiritimatiellia</taxon>
        <taxon>Kiritimatiellales</taxon>
        <taxon>Pontiellaceae</taxon>
        <taxon>Pontiella</taxon>
    </lineage>
</organism>
<keyword evidence="2" id="KW-1185">Reference proteome</keyword>
<proteinExistence type="predicted"/>
<dbReference type="NCBIfam" id="TIGR04137">
    <property type="entry name" value="Chlam_Ver_rRNA"/>
    <property type="match status" value="1"/>
</dbReference>